<dbReference type="AlphaFoldDB" id="A0A5M3XZW9"/>
<dbReference type="EMBL" id="BLAF01000090">
    <property type="protein sequence ID" value="GES26560.1"/>
    <property type="molecule type" value="Genomic_DNA"/>
</dbReference>
<evidence type="ECO:0000313" key="1">
    <source>
        <dbReference type="EMBL" id="GES26560.1"/>
    </source>
</evidence>
<sequence>MGAGDLGAVADGFAGLAGDADGDRVAGGGVAVVVDDLGEPGDEGAALGDVEHVHAAGDAEEGEAGGDGGAGEG</sequence>
<dbReference type="Proteomes" id="UP000377595">
    <property type="component" value="Unassembled WGS sequence"/>
</dbReference>
<name>A0A5M3XZW9_9ACTN</name>
<evidence type="ECO:0000313" key="2">
    <source>
        <dbReference type="Proteomes" id="UP000377595"/>
    </source>
</evidence>
<proteinExistence type="predicted"/>
<gene>
    <name evidence="1" type="ORF">Aple_094590</name>
</gene>
<accession>A0A5M3XZW9</accession>
<comment type="caution">
    <text evidence="1">The sequence shown here is derived from an EMBL/GenBank/DDBJ whole genome shotgun (WGS) entry which is preliminary data.</text>
</comment>
<keyword evidence="2" id="KW-1185">Reference proteome</keyword>
<reference evidence="1 2" key="1">
    <citation type="submission" date="2019-10" db="EMBL/GenBank/DDBJ databases">
        <title>Whole genome shotgun sequence of Acrocarpospora pleiomorpha NBRC 16267.</title>
        <authorList>
            <person name="Ichikawa N."/>
            <person name="Kimura A."/>
            <person name="Kitahashi Y."/>
            <person name="Komaki H."/>
            <person name="Oguchi A."/>
        </authorList>
    </citation>
    <scope>NUCLEOTIDE SEQUENCE [LARGE SCALE GENOMIC DNA]</scope>
    <source>
        <strain evidence="1 2">NBRC 16267</strain>
    </source>
</reference>
<organism evidence="1 2">
    <name type="scientific">Acrocarpospora pleiomorpha</name>
    <dbReference type="NCBI Taxonomy" id="90975"/>
    <lineage>
        <taxon>Bacteria</taxon>
        <taxon>Bacillati</taxon>
        <taxon>Actinomycetota</taxon>
        <taxon>Actinomycetes</taxon>
        <taxon>Streptosporangiales</taxon>
        <taxon>Streptosporangiaceae</taxon>
        <taxon>Acrocarpospora</taxon>
    </lineage>
</organism>
<protein>
    <submittedName>
        <fullName evidence="1">Uncharacterized protein</fullName>
    </submittedName>
</protein>